<protein>
    <submittedName>
        <fullName evidence="2">Flagellar hook-length control protein FliK</fullName>
    </submittedName>
</protein>
<dbReference type="SUPFAM" id="SSF48452">
    <property type="entry name" value="TPR-like"/>
    <property type="match status" value="3"/>
</dbReference>
<reference evidence="2" key="1">
    <citation type="submission" date="2019-03" db="EMBL/GenBank/DDBJ databases">
        <authorList>
            <person name="Danneels B."/>
        </authorList>
    </citation>
    <scope>NUCLEOTIDE SEQUENCE</scope>
</reference>
<dbReference type="PANTHER" id="PTHR12558:SF13">
    <property type="entry name" value="CELL DIVISION CYCLE PROTEIN 27 HOMOLOG"/>
    <property type="match status" value="1"/>
</dbReference>
<dbReference type="InterPro" id="IPR019734">
    <property type="entry name" value="TPR_rpt"/>
</dbReference>
<keyword evidence="2" id="KW-0282">Flagellum</keyword>
<feature type="region of interest" description="Disordered" evidence="1">
    <location>
        <begin position="1636"/>
        <end position="1656"/>
    </location>
</feature>
<evidence type="ECO:0000313" key="2">
    <source>
        <dbReference type="EMBL" id="VFR21664.1"/>
    </source>
</evidence>
<dbReference type="EMBL" id="CAADHY010000015">
    <property type="protein sequence ID" value="VFR21664.1"/>
    <property type="molecule type" value="Genomic_DNA"/>
</dbReference>
<dbReference type="Gene3D" id="1.25.40.10">
    <property type="entry name" value="Tetratricopeptide repeat domain"/>
    <property type="match status" value="5"/>
</dbReference>
<keyword evidence="2" id="KW-0966">Cell projection</keyword>
<name>A0A484P6R9_9ZZZZ</name>
<keyword evidence="2" id="KW-0969">Cilium</keyword>
<proteinExistence type="predicted"/>
<gene>
    <name evidence="2" type="ORF">AMP9_4049</name>
</gene>
<sequence>MNYGCRPLVLALTLALATAPAAADEAALQRLLVAPGLDIALTGHLYREAVLDDEGIQGLYARLGQVVDSDVDSHARALALLARASMRWEQGDAVQAMADVDQALTLAPGPDAWRLKASLLDARGDGTAAAEWYRKAVEASAQEGEGEVLRRRLALLDARAPAAALRELVRGSGTQPRNRMAVALALLGHPDDALALFTVQGKGASVYVQHIQAADWALAAGRHAQARELSWAAFGAAGNAADQRYALALLMESWREAGALPEAVTFLASRPANLEVEQVRVDTLLELQRYDEAIALVRASPRPQLRQRLLGILELAGRREEMAAEYRRLIQAQPHSPVGHDGLAALYVGEDKPDQALEVYRTLFANNRGRTDLLIPAARQMSAMGLHAQAMELLAQDGNDAAMAIAIDFFLFDAHLDQGQDAQAGQVLERLQRRLPAADPRQVEVADGYERLQRPERALAVLEQMERQRQGGVDYDLQVRMADLAVKSGHGEAALARLRRLWEQTRLPARRSFLERQIVRVAQSLDHLDGIAAELDARLATGNARRSEVDLLVAIRLAQKNRDAAEAAVSRYAGSGGDPVQRLTQLSDFYVRLHDGEQIDRTLRQLAEADPANADLYLRKLAINTLRQPARTASGELETPQAQQARVERLIEQLQAGTRQSGAEASRFAAGLYEMAGMSERAIDAYRRALAQAPGDIDSLLQLAEQLRKGNRTDEAVAMLQYAAERATDQKAFVLAIDGLVGLFSAGEDAASRRSGQARLAGKVLPWAQRRVLERISGSDDVYPLYALLADVGLVQADFDLQVRAYENSLPLAGDQRPLILRQLVTLNSSASSSDGATGPTLGDDGQKIRFGRRLIALKREFPPDFYADLARTLLAGGDTLGAERAFSVMTDIGGLVNLAQIKGDAYAAEGYAEQALLNYGQALARDQDDLDLLLKTSILHERQGQFEIAHHWYWHALRRVILRQPQRDGGVVAEGGLDLQRYFPSLVEGLLLTWPDDAAQEQENIAMLRGMFDDAIAQVALDGATSLAQHPRLRLIVALQRRIAESRRDFVQADAFEVVLAHTFADDPEQRADAEYFRRLTARSSALPVAAAAAGEDWALRALQAQASQEGRAGNPALALALAVASEDTAGLETLVRRALETERNWRASNANRLPTDPGPGTLYQLLVQGSEHLPADMFRRAVYAPLQAEPFHDEVLLNLYRGSPERYAELERLLGAPPLSDDVLIRLLAEHGNDPMPYRPPPRDPSTAGVGGLTSRFSVEQQITLYQILVDRLAKGATPSMLQSALLQRLLQQPLSSSQQARTAAIVRKEVNAQPAGYARTAASMAPGLLVLDAAPSNRALLVQLAELVAQTYPDGTHLPGFFSAYFAGDREGALARLQDFQHDTGMQGGMATSLTSSISRSSASGGSTRFLRNPAPGQKEAAAFYQEFVLGAMNGQAPPPRATLVRYYEKLLTLDPDNTTWLTGLLALQLQASENAAFLSTLQPYVERNPDDAEAAAVLALAYRAANQQPQAEAVVQASGVDIDDAELIVRMINRANAPRQGAFEPDFGRLFLEVYGNYQTSSPDAPVVVAVQARQRAVPSQRHAVEDRLRPLAKAFAEHPDSTAGVLRGLWRQSAPGERQQLLMIRFDSQGGALDTSRGRARRASGESMPSESPDLLAAMAALPSISDEYERYLRALPAEIRPRRQRLYDLLAQGLIAQGQSGAWMERLQQELMDGRIDAHQLQILATLSVRSGVVFAPEQRQALLAWLRTTPSMVAEQRELLARVLADAGDPVGATGLLEAAIMQSLFPDGPDSPGYDPWDGAVDALAGILERLGQWQDREAARRTYADLRRMIDTRRTGSHVRMGDLKPPAWLEEARPEWEPSSK</sequence>
<accession>A0A484P6R9</accession>
<organism evidence="2">
    <name type="scientific">plant metagenome</name>
    <dbReference type="NCBI Taxonomy" id="1297885"/>
    <lineage>
        <taxon>unclassified sequences</taxon>
        <taxon>metagenomes</taxon>
        <taxon>organismal metagenomes</taxon>
    </lineage>
</organism>
<dbReference type="PANTHER" id="PTHR12558">
    <property type="entry name" value="CELL DIVISION CYCLE 16,23,27"/>
    <property type="match status" value="1"/>
</dbReference>
<dbReference type="SMART" id="SM00028">
    <property type="entry name" value="TPR"/>
    <property type="match status" value="6"/>
</dbReference>
<dbReference type="InterPro" id="IPR011990">
    <property type="entry name" value="TPR-like_helical_dom_sf"/>
</dbReference>
<evidence type="ECO:0000256" key="1">
    <source>
        <dbReference type="SAM" id="MobiDB-lite"/>
    </source>
</evidence>